<reference evidence="1 2" key="1">
    <citation type="submission" date="2024-02" db="EMBL/GenBank/DDBJ databases">
        <title>Deinococcus xinjiangensis NBRC 107630.</title>
        <authorList>
            <person name="Ichikawa N."/>
            <person name="Katano-Makiyama Y."/>
            <person name="Hidaka K."/>
        </authorList>
    </citation>
    <scope>NUCLEOTIDE SEQUENCE [LARGE SCALE GENOMIC DNA]</scope>
    <source>
        <strain evidence="1 2">NBRC 107630</strain>
    </source>
</reference>
<comment type="caution">
    <text evidence="1">The sequence shown here is derived from an EMBL/GenBank/DDBJ whole genome shotgun (WGS) entry which is preliminary data.</text>
</comment>
<dbReference type="RefSeq" id="WP_353540451.1">
    <property type="nucleotide sequence ID" value="NZ_BAABRN010000001.1"/>
</dbReference>
<accession>A0ABP9V753</accession>
<proteinExistence type="predicted"/>
<protein>
    <submittedName>
        <fullName evidence="1">Uncharacterized protein</fullName>
    </submittedName>
</protein>
<keyword evidence="2" id="KW-1185">Reference proteome</keyword>
<evidence type="ECO:0000313" key="2">
    <source>
        <dbReference type="Proteomes" id="UP001458946"/>
    </source>
</evidence>
<evidence type="ECO:0000313" key="1">
    <source>
        <dbReference type="EMBL" id="GAA5500466.1"/>
    </source>
</evidence>
<organism evidence="1 2">
    <name type="scientific">Deinococcus xinjiangensis</name>
    <dbReference type="NCBI Taxonomy" id="457454"/>
    <lineage>
        <taxon>Bacteria</taxon>
        <taxon>Thermotogati</taxon>
        <taxon>Deinococcota</taxon>
        <taxon>Deinococci</taxon>
        <taxon>Deinococcales</taxon>
        <taxon>Deinococcaceae</taxon>
        <taxon>Deinococcus</taxon>
    </lineage>
</organism>
<name>A0ABP9V753_9DEIO</name>
<sequence>MTQSFGKKVSTFQRFAKMERNAGQARVPGRIYVAHSFEYDVSVAGAADAFVVGLVVALDAASDKIAPYVKGDAKWGTPLGVILEPSDLETDINVSVYVQGTWDTDVIPVVGLDISDAAELRKLNATNYHGTLTWNLTMPPVGA</sequence>
<dbReference type="Proteomes" id="UP001458946">
    <property type="component" value="Unassembled WGS sequence"/>
</dbReference>
<dbReference type="EMBL" id="BAABRN010000001">
    <property type="protein sequence ID" value="GAA5500466.1"/>
    <property type="molecule type" value="Genomic_DNA"/>
</dbReference>
<gene>
    <name evidence="1" type="ORF">Dxin01_00187</name>
</gene>